<reference evidence="8" key="1">
    <citation type="submission" date="2011-08" db="EMBL/GenBank/DDBJ databases">
        <authorList>
            <person name="Rombauts S."/>
        </authorList>
    </citation>
    <scope>NUCLEOTIDE SEQUENCE</scope>
    <source>
        <strain evidence="8">London</strain>
    </source>
</reference>
<comment type="subcellular location">
    <subcellularLocation>
        <location evidence="1 6">Membrane</location>
        <topology evidence="1 6">Multi-pass membrane protein</topology>
    </subcellularLocation>
</comment>
<dbReference type="EnsemblMetazoa" id="tetur01g10320.1">
    <property type="protein sequence ID" value="tetur01g10320.1"/>
    <property type="gene ID" value="tetur01g10320"/>
</dbReference>
<proteinExistence type="inferred from homology"/>
<accession>T1JSF4</accession>
<evidence type="ECO:0000256" key="6">
    <source>
        <dbReference type="RuleBase" id="RU361218"/>
    </source>
</evidence>
<dbReference type="OrthoDB" id="6366642at2759"/>
<gene>
    <name evidence="7" type="primary">107367904</name>
</gene>
<evidence type="ECO:0000313" key="8">
    <source>
        <dbReference type="Proteomes" id="UP000015104"/>
    </source>
</evidence>
<dbReference type="PROSITE" id="PS00421">
    <property type="entry name" value="TM4_1"/>
    <property type="match status" value="1"/>
</dbReference>
<organism evidence="7 8">
    <name type="scientific">Tetranychus urticae</name>
    <name type="common">Two-spotted spider mite</name>
    <dbReference type="NCBI Taxonomy" id="32264"/>
    <lineage>
        <taxon>Eukaryota</taxon>
        <taxon>Metazoa</taxon>
        <taxon>Ecdysozoa</taxon>
        <taxon>Arthropoda</taxon>
        <taxon>Chelicerata</taxon>
        <taxon>Arachnida</taxon>
        <taxon>Acari</taxon>
        <taxon>Acariformes</taxon>
        <taxon>Trombidiformes</taxon>
        <taxon>Prostigmata</taxon>
        <taxon>Eleutherengona</taxon>
        <taxon>Raphignathae</taxon>
        <taxon>Tetranychoidea</taxon>
        <taxon>Tetranychidae</taxon>
        <taxon>Tetranychus</taxon>
    </lineage>
</organism>
<dbReference type="Proteomes" id="UP000015104">
    <property type="component" value="Unassembled WGS sequence"/>
</dbReference>
<dbReference type="Gene3D" id="1.10.1450.10">
    <property type="entry name" value="Tetraspanin"/>
    <property type="match status" value="1"/>
</dbReference>
<dbReference type="PIRSF" id="PIRSF002419">
    <property type="entry name" value="Tetraspanin"/>
    <property type="match status" value="1"/>
</dbReference>
<dbReference type="PRINTS" id="PR00259">
    <property type="entry name" value="TMFOUR"/>
</dbReference>
<dbReference type="InterPro" id="IPR008952">
    <property type="entry name" value="Tetraspanin_EC2_sf"/>
</dbReference>
<keyword evidence="5 6" id="KW-0472">Membrane</keyword>
<dbReference type="eggNOG" id="KOG3882">
    <property type="taxonomic scope" value="Eukaryota"/>
</dbReference>
<dbReference type="PANTHER" id="PTHR19282:SF534">
    <property type="entry name" value="TETRASPANIN FAMILY-RELATED"/>
    <property type="match status" value="1"/>
</dbReference>
<reference evidence="7" key="2">
    <citation type="submission" date="2015-06" db="UniProtKB">
        <authorList>
            <consortium name="EnsemblMetazoa"/>
        </authorList>
    </citation>
    <scope>IDENTIFICATION</scope>
</reference>
<evidence type="ECO:0000256" key="3">
    <source>
        <dbReference type="ARBA" id="ARBA00022692"/>
    </source>
</evidence>
<dbReference type="OMA" id="CCLARDI"/>
<dbReference type="KEGG" id="tut:107367904"/>
<feature type="transmembrane region" description="Helical" evidence="6">
    <location>
        <begin position="84"/>
        <end position="106"/>
    </location>
</feature>
<sequence length="237" mass="26093">MVKGCSNSCIQWVLFTFNFIFVCLGAAISGLGIYFLVKSMDFKQIIDTPDLGAIIVILTGVAVFIISFFGCFGAIRENSCMLRTYCFTVGVLAILLIVPVIIFIVYNYKIDDVLEKQLQTAFKEYRINSSQRSSVSAAIDSLQWSFKCCGYSGPYWWSANLPEFSDSTAPASCCLEPSPGSVQTKCSLDQVKFQKGCDAELRDLLKLFLNVMIAILLIIGFTLLMAACFACVLANAV</sequence>
<keyword evidence="4 6" id="KW-1133">Transmembrane helix</keyword>
<evidence type="ECO:0000256" key="4">
    <source>
        <dbReference type="ARBA" id="ARBA00022989"/>
    </source>
</evidence>
<dbReference type="InterPro" id="IPR018499">
    <property type="entry name" value="Tetraspanin/Peripherin"/>
</dbReference>
<dbReference type="AlphaFoldDB" id="T1JSF4"/>
<feature type="transmembrane region" description="Helical" evidence="6">
    <location>
        <begin position="211"/>
        <end position="234"/>
    </location>
</feature>
<dbReference type="InterPro" id="IPR018503">
    <property type="entry name" value="Tetraspanin_CS"/>
</dbReference>
<feature type="transmembrane region" description="Helical" evidence="6">
    <location>
        <begin position="12"/>
        <end position="36"/>
    </location>
</feature>
<evidence type="ECO:0000256" key="5">
    <source>
        <dbReference type="ARBA" id="ARBA00023136"/>
    </source>
</evidence>
<feature type="transmembrane region" description="Helical" evidence="6">
    <location>
        <begin position="51"/>
        <end position="72"/>
    </location>
</feature>
<evidence type="ECO:0000256" key="1">
    <source>
        <dbReference type="ARBA" id="ARBA00004141"/>
    </source>
</evidence>
<dbReference type="GO" id="GO:0005886">
    <property type="term" value="C:plasma membrane"/>
    <property type="evidence" value="ECO:0007669"/>
    <property type="project" value="TreeGrafter"/>
</dbReference>
<name>T1JSF4_TETUR</name>
<dbReference type="PANTHER" id="PTHR19282">
    <property type="entry name" value="TETRASPANIN"/>
    <property type="match status" value="1"/>
</dbReference>
<dbReference type="HOGENOM" id="CLU_055524_6_1_1"/>
<dbReference type="EMBL" id="CAEY01000461">
    <property type="status" value="NOT_ANNOTATED_CDS"/>
    <property type="molecule type" value="Genomic_DNA"/>
</dbReference>
<keyword evidence="8" id="KW-1185">Reference proteome</keyword>
<dbReference type="Pfam" id="PF00335">
    <property type="entry name" value="Tetraspanin"/>
    <property type="match status" value="1"/>
</dbReference>
<dbReference type="STRING" id="32264.T1JSF4"/>
<dbReference type="InterPro" id="IPR000301">
    <property type="entry name" value="Tetraspanin_animals"/>
</dbReference>
<protein>
    <recommendedName>
        <fullName evidence="6">Tetraspanin</fullName>
    </recommendedName>
</protein>
<dbReference type="SUPFAM" id="SSF48652">
    <property type="entry name" value="Tetraspanin"/>
    <property type="match status" value="1"/>
</dbReference>
<keyword evidence="3 6" id="KW-0812">Transmembrane</keyword>
<evidence type="ECO:0000256" key="2">
    <source>
        <dbReference type="ARBA" id="ARBA00006840"/>
    </source>
</evidence>
<evidence type="ECO:0000313" key="7">
    <source>
        <dbReference type="EnsemblMetazoa" id="tetur01g10320.1"/>
    </source>
</evidence>
<comment type="similarity">
    <text evidence="2 6">Belongs to the tetraspanin (TM4SF) family.</text>
</comment>